<evidence type="ECO:0000313" key="2">
    <source>
        <dbReference type="Proteomes" id="UP000299102"/>
    </source>
</evidence>
<keyword evidence="2" id="KW-1185">Reference proteome</keyword>
<dbReference type="EMBL" id="BGZK01000714">
    <property type="protein sequence ID" value="GBP57339.1"/>
    <property type="molecule type" value="Genomic_DNA"/>
</dbReference>
<reference evidence="1 2" key="1">
    <citation type="journal article" date="2019" name="Commun. Biol.">
        <title>The bagworm genome reveals a unique fibroin gene that provides high tensile strength.</title>
        <authorList>
            <person name="Kono N."/>
            <person name="Nakamura H."/>
            <person name="Ohtoshi R."/>
            <person name="Tomita M."/>
            <person name="Numata K."/>
            <person name="Arakawa K."/>
        </authorList>
    </citation>
    <scope>NUCLEOTIDE SEQUENCE [LARGE SCALE GENOMIC DNA]</scope>
</reference>
<comment type="caution">
    <text evidence="1">The sequence shown here is derived from an EMBL/GenBank/DDBJ whole genome shotgun (WGS) entry which is preliminary data.</text>
</comment>
<dbReference type="Proteomes" id="UP000299102">
    <property type="component" value="Unassembled WGS sequence"/>
</dbReference>
<evidence type="ECO:0000313" key="1">
    <source>
        <dbReference type="EMBL" id="GBP57339.1"/>
    </source>
</evidence>
<protein>
    <submittedName>
        <fullName evidence="1">Uncharacterized protein</fullName>
    </submittedName>
</protein>
<accession>A0A4C1X4P2</accession>
<proteinExistence type="predicted"/>
<name>A0A4C1X4P2_EUMVA</name>
<gene>
    <name evidence="1" type="ORF">EVAR_27367_1</name>
</gene>
<organism evidence="1 2">
    <name type="scientific">Eumeta variegata</name>
    <name type="common">Bagworm moth</name>
    <name type="synonym">Eumeta japonica</name>
    <dbReference type="NCBI Taxonomy" id="151549"/>
    <lineage>
        <taxon>Eukaryota</taxon>
        <taxon>Metazoa</taxon>
        <taxon>Ecdysozoa</taxon>
        <taxon>Arthropoda</taxon>
        <taxon>Hexapoda</taxon>
        <taxon>Insecta</taxon>
        <taxon>Pterygota</taxon>
        <taxon>Neoptera</taxon>
        <taxon>Endopterygota</taxon>
        <taxon>Lepidoptera</taxon>
        <taxon>Glossata</taxon>
        <taxon>Ditrysia</taxon>
        <taxon>Tineoidea</taxon>
        <taxon>Psychidae</taxon>
        <taxon>Oiketicinae</taxon>
        <taxon>Eumeta</taxon>
    </lineage>
</organism>
<dbReference type="AlphaFoldDB" id="A0A4C1X4P2"/>
<sequence>MSDFSFYGLLISRTPICAGAPGSSKLYVLAEAERWRSAGWGADSPPVAYTHHAVSFSPTPIDRELFISST</sequence>